<dbReference type="AlphaFoldDB" id="A0A0A2LY48"/>
<dbReference type="InterPro" id="IPR029060">
    <property type="entry name" value="PIN-like_dom_sf"/>
</dbReference>
<comment type="caution">
    <text evidence="2">The sequence shown here is derived from an EMBL/GenBank/DDBJ whole genome shotgun (WGS) entry which is preliminary data.</text>
</comment>
<dbReference type="InterPro" id="IPR002716">
    <property type="entry name" value="PIN_dom"/>
</dbReference>
<accession>A0A0A2LY48</accession>
<proteinExistence type="predicted"/>
<name>A0A0A2LY48_9FLAO</name>
<dbReference type="Pfam" id="PF13470">
    <property type="entry name" value="PIN_3"/>
    <property type="match status" value="1"/>
</dbReference>
<feature type="domain" description="PIN" evidence="1">
    <location>
        <begin position="2"/>
        <end position="116"/>
    </location>
</feature>
<dbReference type="STRING" id="1121895.GCA_000378485_03889"/>
<dbReference type="eggNOG" id="COG1848">
    <property type="taxonomic scope" value="Bacteria"/>
</dbReference>
<dbReference type="OrthoDB" id="1148871at2"/>
<dbReference type="SUPFAM" id="SSF88723">
    <property type="entry name" value="PIN domain-like"/>
    <property type="match status" value="1"/>
</dbReference>
<dbReference type="EMBL" id="JRLX01000031">
    <property type="protein sequence ID" value="KGO84929.1"/>
    <property type="molecule type" value="Genomic_DNA"/>
</dbReference>
<dbReference type="Gene3D" id="3.40.50.1010">
    <property type="entry name" value="5'-nuclease"/>
    <property type="match status" value="1"/>
</dbReference>
<organism evidence="2 3">
    <name type="scientific">Flavobacterium rivuli WB 3.3-2 = DSM 21788</name>
    <dbReference type="NCBI Taxonomy" id="1121895"/>
    <lineage>
        <taxon>Bacteria</taxon>
        <taxon>Pseudomonadati</taxon>
        <taxon>Bacteroidota</taxon>
        <taxon>Flavobacteriia</taxon>
        <taxon>Flavobacteriales</taxon>
        <taxon>Flavobacteriaceae</taxon>
        <taxon>Flavobacterium</taxon>
    </lineage>
</organism>
<dbReference type="Proteomes" id="UP000030152">
    <property type="component" value="Unassembled WGS sequence"/>
</dbReference>
<gene>
    <name evidence="2" type="ORF">Q765_19060</name>
</gene>
<evidence type="ECO:0000259" key="1">
    <source>
        <dbReference type="Pfam" id="PF13470"/>
    </source>
</evidence>
<dbReference type="RefSeq" id="WP_020215067.1">
    <property type="nucleotide sequence ID" value="NZ_JRLX01000031.1"/>
</dbReference>
<sequence>MRLFLDTNVMLDLLGMREPFFVNAARILSLADRGKAHISVSALSYSTTDYFLKKIQSPAKSIEALRKFKTISDIIALDETIIEKSLNSGFLDFEDALQYYSAIKGGCNYIITRNVKDFKKSELPVLTPDDFIALLKN</sequence>
<evidence type="ECO:0000313" key="3">
    <source>
        <dbReference type="Proteomes" id="UP000030152"/>
    </source>
</evidence>
<evidence type="ECO:0000313" key="2">
    <source>
        <dbReference type="EMBL" id="KGO84929.1"/>
    </source>
</evidence>
<protein>
    <submittedName>
        <fullName evidence="2">Twitching motility protein PilT</fullName>
    </submittedName>
</protein>
<keyword evidence="3" id="KW-1185">Reference proteome</keyword>
<reference evidence="2 3" key="1">
    <citation type="submission" date="2013-09" db="EMBL/GenBank/DDBJ databases">
        <authorList>
            <person name="Zeng Z."/>
            <person name="Chen C."/>
        </authorList>
    </citation>
    <scope>NUCLEOTIDE SEQUENCE [LARGE SCALE GENOMIC DNA]</scope>
    <source>
        <strain evidence="2 3">WB 3.3-2</strain>
    </source>
</reference>